<evidence type="ECO:0000313" key="2">
    <source>
        <dbReference type="EMBL" id="KIJ97750.1"/>
    </source>
</evidence>
<keyword evidence="3" id="KW-1185">Reference proteome</keyword>
<gene>
    <name evidence="2" type="ORF">K443DRAFT_681312</name>
</gene>
<name>A0A0C9WY61_9AGAR</name>
<feature type="chain" id="PRO_5002216403" description="Secreted protein" evidence="1">
    <location>
        <begin position="23"/>
        <end position="78"/>
    </location>
</feature>
<accession>A0A0C9WY61</accession>
<evidence type="ECO:0000313" key="3">
    <source>
        <dbReference type="Proteomes" id="UP000054477"/>
    </source>
</evidence>
<organism evidence="2 3">
    <name type="scientific">Laccaria amethystina LaAM-08-1</name>
    <dbReference type="NCBI Taxonomy" id="1095629"/>
    <lineage>
        <taxon>Eukaryota</taxon>
        <taxon>Fungi</taxon>
        <taxon>Dikarya</taxon>
        <taxon>Basidiomycota</taxon>
        <taxon>Agaricomycotina</taxon>
        <taxon>Agaricomycetes</taxon>
        <taxon>Agaricomycetidae</taxon>
        <taxon>Agaricales</taxon>
        <taxon>Agaricineae</taxon>
        <taxon>Hydnangiaceae</taxon>
        <taxon>Laccaria</taxon>
    </lineage>
</organism>
<reference evidence="3" key="2">
    <citation type="submission" date="2015-01" db="EMBL/GenBank/DDBJ databases">
        <title>Evolutionary Origins and Diversification of the Mycorrhizal Mutualists.</title>
        <authorList>
            <consortium name="DOE Joint Genome Institute"/>
            <consortium name="Mycorrhizal Genomics Consortium"/>
            <person name="Kohler A."/>
            <person name="Kuo A."/>
            <person name="Nagy L.G."/>
            <person name="Floudas D."/>
            <person name="Copeland A."/>
            <person name="Barry K.W."/>
            <person name="Cichocki N."/>
            <person name="Veneault-Fourrey C."/>
            <person name="LaButti K."/>
            <person name="Lindquist E.A."/>
            <person name="Lipzen A."/>
            <person name="Lundell T."/>
            <person name="Morin E."/>
            <person name="Murat C."/>
            <person name="Riley R."/>
            <person name="Ohm R."/>
            <person name="Sun H."/>
            <person name="Tunlid A."/>
            <person name="Henrissat B."/>
            <person name="Grigoriev I.V."/>
            <person name="Hibbett D.S."/>
            <person name="Martin F."/>
        </authorList>
    </citation>
    <scope>NUCLEOTIDE SEQUENCE [LARGE SCALE GENOMIC DNA]</scope>
    <source>
        <strain evidence="3">LaAM-08-1</strain>
    </source>
</reference>
<keyword evidence="1" id="KW-0732">Signal</keyword>
<protein>
    <recommendedName>
        <fullName evidence="4">Secreted protein</fullName>
    </recommendedName>
</protein>
<evidence type="ECO:0008006" key="4">
    <source>
        <dbReference type="Google" id="ProtNLM"/>
    </source>
</evidence>
<sequence length="78" mass="8534">MLRTTPSPAFLSLLALPLHSQGLDFSLALIMAILERELTGEKRLVAVCKLLRRGQGAFDAIFIPIMGVANKSTHSWLS</sequence>
<dbReference type="HOGENOM" id="CLU_2622388_0_0_1"/>
<dbReference type="Proteomes" id="UP000054477">
    <property type="component" value="Unassembled WGS sequence"/>
</dbReference>
<reference evidence="2 3" key="1">
    <citation type="submission" date="2014-04" db="EMBL/GenBank/DDBJ databases">
        <authorList>
            <consortium name="DOE Joint Genome Institute"/>
            <person name="Kuo A."/>
            <person name="Kohler A."/>
            <person name="Nagy L.G."/>
            <person name="Floudas D."/>
            <person name="Copeland A."/>
            <person name="Barry K.W."/>
            <person name="Cichocki N."/>
            <person name="Veneault-Fourrey C."/>
            <person name="LaButti K."/>
            <person name="Lindquist E.A."/>
            <person name="Lipzen A."/>
            <person name="Lundell T."/>
            <person name="Morin E."/>
            <person name="Murat C."/>
            <person name="Sun H."/>
            <person name="Tunlid A."/>
            <person name="Henrissat B."/>
            <person name="Grigoriev I.V."/>
            <person name="Hibbett D.S."/>
            <person name="Martin F."/>
            <person name="Nordberg H.P."/>
            <person name="Cantor M.N."/>
            <person name="Hua S.X."/>
        </authorList>
    </citation>
    <scope>NUCLEOTIDE SEQUENCE [LARGE SCALE GENOMIC DNA]</scope>
    <source>
        <strain evidence="2 3">LaAM-08-1</strain>
    </source>
</reference>
<evidence type="ECO:0000256" key="1">
    <source>
        <dbReference type="SAM" id="SignalP"/>
    </source>
</evidence>
<dbReference type="EMBL" id="KN838685">
    <property type="protein sequence ID" value="KIJ97750.1"/>
    <property type="molecule type" value="Genomic_DNA"/>
</dbReference>
<proteinExistence type="predicted"/>
<feature type="signal peptide" evidence="1">
    <location>
        <begin position="1"/>
        <end position="22"/>
    </location>
</feature>
<dbReference type="AlphaFoldDB" id="A0A0C9WY61"/>